<evidence type="ECO:0000313" key="1">
    <source>
        <dbReference type="EMBL" id="WVY94921.1"/>
    </source>
</evidence>
<reference evidence="1 2" key="1">
    <citation type="journal article" date="2023" name="Life. Sci Alliance">
        <title>Evolutionary insights into 3D genome organization and epigenetic landscape of Vigna mungo.</title>
        <authorList>
            <person name="Junaid A."/>
            <person name="Singh B."/>
            <person name="Bhatia S."/>
        </authorList>
    </citation>
    <scope>NUCLEOTIDE SEQUENCE [LARGE SCALE GENOMIC DNA]</scope>
    <source>
        <strain evidence="1">Urdbean</strain>
    </source>
</reference>
<accession>A0AAQ3MPB7</accession>
<gene>
    <name evidence="1" type="ORF">V8G54_034009</name>
</gene>
<dbReference type="Proteomes" id="UP001374535">
    <property type="component" value="Chromosome 10"/>
</dbReference>
<sequence length="114" mass="13108">HVSKTLQPIFKKSILNIPHYHSTPRNNIPFRHFTKHLLRNPNIPISHCTSQHGVPRDHIAAKGIFLKHPLGRISMTTLEIEVNQSVPDKHVASITELDHVRMNLNTQLVVYLDF</sequence>
<keyword evidence="2" id="KW-1185">Reference proteome</keyword>
<proteinExistence type="predicted"/>
<organism evidence="1 2">
    <name type="scientific">Vigna mungo</name>
    <name type="common">Black gram</name>
    <name type="synonym">Phaseolus mungo</name>
    <dbReference type="NCBI Taxonomy" id="3915"/>
    <lineage>
        <taxon>Eukaryota</taxon>
        <taxon>Viridiplantae</taxon>
        <taxon>Streptophyta</taxon>
        <taxon>Embryophyta</taxon>
        <taxon>Tracheophyta</taxon>
        <taxon>Spermatophyta</taxon>
        <taxon>Magnoliopsida</taxon>
        <taxon>eudicotyledons</taxon>
        <taxon>Gunneridae</taxon>
        <taxon>Pentapetalae</taxon>
        <taxon>rosids</taxon>
        <taxon>fabids</taxon>
        <taxon>Fabales</taxon>
        <taxon>Fabaceae</taxon>
        <taxon>Papilionoideae</taxon>
        <taxon>50 kb inversion clade</taxon>
        <taxon>NPAAA clade</taxon>
        <taxon>indigoferoid/millettioid clade</taxon>
        <taxon>Phaseoleae</taxon>
        <taxon>Vigna</taxon>
    </lineage>
</organism>
<evidence type="ECO:0000313" key="2">
    <source>
        <dbReference type="Proteomes" id="UP001374535"/>
    </source>
</evidence>
<feature type="non-terminal residue" evidence="1">
    <location>
        <position position="1"/>
    </location>
</feature>
<protein>
    <submittedName>
        <fullName evidence="1">Uncharacterized protein</fullName>
    </submittedName>
</protein>
<dbReference type="EMBL" id="CP144691">
    <property type="protein sequence ID" value="WVY94921.1"/>
    <property type="molecule type" value="Genomic_DNA"/>
</dbReference>
<name>A0AAQ3MPB7_VIGMU</name>
<dbReference type="AlphaFoldDB" id="A0AAQ3MPB7"/>